<evidence type="ECO:0000256" key="10">
    <source>
        <dbReference type="ARBA" id="ARBA00023594"/>
    </source>
</evidence>
<dbReference type="GO" id="GO:0003724">
    <property type="term" value="F:RNA helicase activity"/>
    <property type="evidence" value="ECO:0007669"/>
    <property type="project" value="UniProtKB-EC"/>
</dbReference>
<keyword evidence="8" id="KW-0067">ATP-binding</keyword>
<dbReference type="Pfam" id="PF00271">
    <property type="entry name" value="Helicase_C"/>
    <property type="match status" value="1"/>
</dbReference>
<dbReference type="GO" id="GO:0000398">
    <property type="term" value="P:mRNA splicing, via spliceosome"/>
    <property type="evidence" value="ECO:0007669"/>
    <property type="project" value="InterPro"/>
</dbReference>
<dbReference type="InterPro" id="IPR014014">
    <property type="entry name" value="RNA_helicase_DEAD_Q_motif"/>
</dbReference>
<evidence type="ECO:0000256" key="12">
    <source>
        <dbReference type="PROSITE-ProRule" id="PRU00047"/>
    </source>
</evidence>
<organism evidence="19 20">
    <name type="scientific">Acacia crassicarpa</name>
    <name type="common">northern wattle</name>
    <dbReference type="NCBI Taxonomy" id="499986"/>
    <lineage>
        <taxon>Eukaryota</taxon>
        <taxon>Viridiplantae</taxon>
        <taxon>Streptophyta</taxon>
        <taxon>Embryophyta</taxon>
        <taxon>Tracheophyta</taxon>
        <taxon>Spermatophyta</taxon>
        <taxon>Magnoliopsida</taxon>
        <taxon>eudicotyledons</taxon>
        <taxon>Gunneridae</taxon>
        <taxon>Pentapetalae</taxon>
        <taxon>rosids</taxon>
        <taxon>fabids</taxon>
        <taxon>Fabales</taxon>
        <taxon>Fabaceae</taxon>
        <taxon>Caesalpinioideae</taxon>
        <taxon>mimosoid clade</taxon>
        <taxon>Acacieae</taxon>
        <taxon>Acacia</taxon>
    </lineage>
</organism>
<dbReference type="GO" id="GO:0005524">
    <property type="term" value="F:ATP binding"/>
    <property type="evidence" value="ECO:0007669"/>
    <property type="project" value="UniProtKB-KW"/>
</dbReference>
<dbReference type="GO" id="GO:0005634">
    <property type="term" value="C:nucleus"/>
    <property type="evidence" value="ECO:0007669"/>
    <property type="project" value="UniProtKB-ARBA"/>
</dbReference>
<dbReference type="PROSITE" id="PS51192">
    <property type="entry name" value="HELICASE_ATP_BIND_1"/>
    <property type="match status" value="1"/>
</dbReference>
<dbReference type="SMART" id="SM00343">
    <property type="entry name" value="ZnF_C2HC"/>
    <property type="match status" value="1"/>
</dbReference>
<keyword evidence="5" id="KW-0378">Hydrolase</keyword>
<dbReference type="InterPro" id="IPR001878">
    <property type="entry name" value="Znf_CCHC"/>
</dbReference>
<dbReference type="Gene3D" id="3.40.50.300">
    <property type="entry name" value="P-loop containing nucleotide triphosphate hydrolases"/>
    <property type="match status" value="2"/>
</dbReference>
<keyword evidence="7" id="KW-0862">Zinc</keyword>
<dbReference type="SMART" id="SM00490">
    <property type="entry name" value="HELICc"/>
    <property type="match status" value="1"/>
</dbReference>
<comment type="caution">
    <text evidence="19">The sequence shown here is derived from an EMBL/GenBank/DDBJ whole genome shotgun (WGS) entry which is preliminary data.</text>
</comment>
<dbReference type="AlphaFoldDB" id="A0AAE1JFK5"/>
<evidence type="ECO:0000256" key="4">
    <source>
        <dbReference type="ARBA" id="ARBA00022771"/>
    </source>
</evidence>
<dbReference type="FunFam" id="3.40.50.300:FF:000449">
    <property type="entry name" value="Probable ATP-dependent RNA helicase DDX41"/>
    <property type="match status" value="1"/>
</dbReference>
<evidence type="ECO:0000256" key="13">
    <source>
        <dbReference type="PROSITE-ProRule" id="PRU00552"/>
    </source>
</evidence>
<dbReference type="CDD" id="cd18787">
    <property type="entry name" value="SF2_C_DEAD"/>
    <property type="match status" value="1"/>
</dbReference>
<dbReference type="GO" id="GO:0016787">
    <property type="term" value="F:hydrolase activity"/>
    <property type="evidence" value="ECO:0007669"/>
    <property type="project" value="UniProtKB-KW"/>
</dbReference>
<dbReference type="GO" id="GO:0003723">
    <property type="term" value="F:RNA binding"/>
    <property type="evidence" value="ECO:0007669"/>
    <property type="project" value="UniProtKB-KW"/>
</dbReference>
<evidence type="ECO:0000256" key="1">
    <source>
        <dbReference type="ARBA" id="ARBA00012552"/>
    </source>
</evidence>
<keyword evidence="3" id="KW-0547">Nucleotide-binding</keyword>
<dbReference type="CDD" id="cd17951">
    <property type="entry name" value="DEADc_DDX41"/>
    <property type="match status" value="1"/>
</dbReference>
<evidence type="ECO:0000259" key="17">
    <source>
        <dbReference type="PROSITE" id="PS51194"/>
    </source>
</evidence>
<keyword evidence="2" id="KW-0479">Metal-binding</keyword>
<dbReference type="GO" id="GO:0008270">
    <property type="term" value="F:zinc ion binding"/>
    <property type="evidence" value="ECO:0007669"/>
    <property type="project" value="UniProtKB-KW"/>
</dbReference>
<evidence type="ECO:0000256" key="9">
    <source>
        <dbReference type="ARBA" id="ARBA00022884"/>
    </source>
</evidence>
<feature type="domain" description="Helicase C-terminal" evidence="17">
    <location>
        <begin position="369"/>
        <end position="529"/>
    </location>
</feature>
<dbReference type="InterPro" id="IPR001650">
    <property type="entry name" value="Helicase_C-like"/>
</dbReference>
<dbReference type="InterPro" id="IPR036875">
    <property type="entry name" value="Znf_CCHC_sf"/>
</dbReference>
<dbReference type="InterPro" id="IPR027417">
    <property type="entry name" value="P-loop_NTPase"/>
</dbReference>
<dbReference type="PROSITE" id="PS51195">
    <property type="entry name" value="Q_MOTIF"/>
    <property type="match status" value="1"/>
</dbReference>
<dbReference type="SMART" id="SM00487">
    <property type="entry name" value="DEXDc"/>
    <property type="match status" value="1"/>
</dbReference>
<gene>
    <name evidence="19" type="ORF">QN277_024344</name>
</gene>
<evidence type="ECO:0000259" key="16">
    <source>
        <dbReference type="PROSITE" id="PS51192"/>
    </source>
</evidence>
<proteinExistence type="inferred from homology"/>
<accession>A0AAE1JFK5</accession>
<dbReference type="PANTHER" id="PTHR47958">
    <property type="entry name" value="ATP-DEPENDENT RNA HELICASE DBP3"/>
    <property type="match status" value="1"/>
</dbReference>
<dbReference type="SUPFAM" id="SSF57756">
    <property type="entry name" value="Retrovirus zinc finger-like domains"/>
    <property type="match status" value="1"/>
</dbReference>
<evidence type="ECO:0000313" key="19">
    <source>
        <dbReference type="EMBL" id="KAK4267583.1"/>
    </source>
</evidence>
<evidence type="ECO:0000256" key="11">
    <source>
        <dbReference type="ARBA" id="ARBA00047984"/>
    </source>
</evidence>
<evidence type="ECO:0000256" key="5">
    <source>
        <dbReference type="ARBA" id="ARBA00022801"/>
    </source>
</evidence>
<feature type="short sequence motif" description="Q motif" evidence="13">
    <location>
        <begin position="143"/>
        <end position="171"/>
    </location>
</feature>
<dbReference type="EC" id="3.6.4.13" evidence="1"/>
<keyword evidence="20" id="KW-1185">Reference proteome</keyword>
<dbReference type="InterPro" id="IPR014001">
    <property type="entry name" value="Helicase_ATP-bd"/>
</dbReference>
<comment type="similarity">
    <text evidence="10">Belongs to the DEAD box helicase family. DDX41 subfamily.</text>
</comment>
<evidence type="ECO:0000256" key="6">
    <source>
        <dbReference type="ARBA" id="ARBA00022806"/>
    </source>
</evidence>
<feature type="domain" description="DEAD-box RNA helicase Q" evidence="18">
    <location>
        <begin position="143"/>
        <end position="171"/>
    </location>
</feature>
<dbReference type="InterPro" id="IPR011545">
    <property type="entry name" value="DEAD/DEAH_box_helicase_dom"/>
</dbReference>
<evidence type="ECO:0000259" key="18">
    <source>
        <dbReference type="PROSITE" id="PS51195"/>
    </source>
</evidence>
<evidence type="ECO:0000256" key="2">
    <source>
        <dbReference type="ARBA" id="ARBA00022723"/>
    </source>
</evidence>
<feature type="region of interest" description="Disordered" evidence="14">
    <location>
        <begin position="24"/>
        <end position="43"/>
    </location>
</feature>
<dbReference type="InterPro" id="IPR044113">
    <property type="entry name" value="DEADc_DDX41"/>
</dbReference>
<evidence type="ECO:0000259" key="15">
    <source>
        <dbReference type="PROSITE" id="PS50158"/>
    </source>
</evidence>
<keyword evidence="9" id="KW-0694">RNA-binding</keyword>
<keyword evidence="4 12" id="KW-0863">Zinc-finger</keyword>
<dbReference type="FunFam" id="3.40.50.300:FF:000657">
    <property type="entry name" value="Probable ATP-dependent RNA helicase DDX41"/>
    <property type="match status" value="1"/>
</dbReference>
<reference evidence="19" key="1">
    <citation type="submission" date="2023-10" db="EMBL/GenBank/DDBJ databases">
        <title>Chromosome-level genome of the transformable northern wattle, Acacia crassicarpa.</title>
        <authorList>
            <person name="Massaro I."/>
            <person name="Sinha N.R."/>
            <person name="Poethig S."/>
            <person name="Leichty A.R."/>
        </authorList>
    </citation>
    <scope>NUCLEOTIDE SEQUENCE</scope>
    <source>
        <strain evidence="19">Acra3RX</strain>
        <tissue evidence="19">Leaf</tissue>
    </source>
</reference>
<dbReference type="GO" id="GO:0005737">
    <property type="term" value="C:cytoplasm"/>
    <property type="evidence" value="ECO:0007669"/>
    <property type="project" value="UniProtKB-ARBA"/>
</dbReference>
<comment type="catalytic activity">
    <reaction evidence="11">
        <text>ATP + H2O = ADP + phosphate + H(+)</text>
        <dbReference type="Rhea" id="RHEA:13065"/>
        <dbReference type="ChEBI" id="CHEBI:15377"/>
        <dbReference type="ChEBI" id="CHEBI:15378"/>
        <dbReference type="ChEBI" id="CHEBI:30616"/>
        <dbReference type="ChEBI" id="CHEBI:43474"/>
        <dbReference type="ChEBI" id="CHEBI:456216"/>
        <dbReference type="EC" id="3.6.4.13"/>
    </reaction>
</comment>
<evidence type="ECO:0000256" key="3">
    <source>
        <dbReference type="ARBA" id="ARBA00022741"/>
    </source>
</evidence>
<sequence length="588" mass="65877">MEVDDDYVEYVPVAKRRAMEAQKALERRGKASSTVDGDSEKSRVAEVKPSLLVKASQLKRDQPEISPTEQIVRQEKEMIENLSDRKTLMSVRELAKGITYTEPLRTGWKPPLPIRRMSEQQRDLIRKQWHIIVDGEDIPPPVKNFKDMRFPDTILNKLKAKGIVQPTPIQVQGLPVTLSGRDMIGIAFTGSGKTLVFVLPMIMLALQEEIMMPIVPGEGPFGLIVCPSRELARQTYEVFEQFLVPLREAGYPELKPLLCIGGVDMRSQLEVVKKGVHIVVATPGRLKDMLAKKKMNLDNCRYLTLDEADRLVDLGFEDDIREVFDHLKAQRQTLLFSATMPTKIQIFARSALVKPVIVNVGRAGAANLDVIQEVEYVKQEAKIVYLLECLQKTPPPVLIFCENKTDVDDIHEYLLLKGVGAVAVHGGKDQEEREYSIATFKSGKKDVLVATDIASKGLDFPDIQHVINYDMPSEIENYVHRIGRTGRCGKTGIATTFINKNQSETTLLDLKHLLQEAKQRIPPVLADLNDPMEDNDEITGKSGVKGCAYCGGLGHRIRECPKLEHQKSVAIANSRRDYFGSGGYRGEI</sequence>
<name>A0AAE1JFK5_9FABA</name>
<dbReference type="Proteomes" id="UP001293593">
    <property type="component" value="Unassembled WGS sequence"/>
</dbReference>
<keyword evidence="6" id="KW-0347">Helicase</keyword>
<feature type="domain" description="CCHC-type" evidence="15">
    <location>
        <begin position="547"/>
        <end position="562"/>
    </location>
</feature>
<dbReference type="EMBL" id="JAWXYG010000007">
    <property type="protein sequence ID" value="KAK4267583.1"/>
    <property type="molecule type" value="Genomic_DNA"/>
</dbReference>
<feature type="domain" description="Helicase ATP-binding" evidence="16">
    <location>
        <begin position="174"/>
        <end position="358"/>
    </location>
</feature>
<evidence type="ECO:0000256" key="14">
    <source>
        <dbReference type="SAM" id="MobiDB-lite"/>
    </source>
</evidence>
<dbReference type="SUPFAM" id="SSF52540">
    <property type="entry name" value="P-loop containing nucleoside triphosphate hydrolases"/>
    <property type="match status" value="1"/>
</dbReference>
<protein>
    <recommendedName>
        <fullName evidence="1">RNA helicase</fullName>
        <ecNumber evidence="1">3.6.4.13</ecNumber>
    </recommendedName>
</protein>
<evidence type="ECO:0000256" key="8">
    <source>
        <dbReference type="ARBA" id="ARBA00022840"/>
    </source>
</evidence>
<dbReference type="PROSITE" id="PS51194">
    <property type="entry name" value="HELICASE_CTER"/>
    <property type="match status" value="1"/>
</dbReference>
<dbReference type="Pfam" id="PF00270">
    <property type="entry name" value="DEAD"/>
    <property type="match status" value="1"/>
</dbReference>
<evidence type="ECO:0000313" key="20">
    <source>
        <dbReference type="Proteomes" id="UP001293593"/>
    </source>
</evidence>
<dbReference type="PROSITE" id="PS50158">
    <property type="entry name" value="ZF_CCHC"/>
    <property type="match status" value="1"/>
</dbReference>
<evidence type="ECO:0000256" key="7">
    <source>
        <dbReference type="ARBA" id="ARBA00022833"/>
    </source>
</evidence>